<dbReference type="EMBL" id="HACA01026308">
    <property type="protein sequence ID" value="CDW43669.1"/>
    <property type="molecule type" value="Transcribed_RNA"/>
</dbReference>
<protein>
    <submittedName>
        <fullName evidence="1">Uncharacterized protein</fullName>
    </submittedName>
</protein>
<dbReference type="AlphaFoldDB" id="A0A0K2UZH2"/>
<reference evidence="1" key="1">
    <citation type="submission" date="2014-05" db="EMBL/GenBank/DDBJ databases">
        <authorList>
            <person name="Chronopoulou M."/>
        </authorList>
    </citation>
    <scope>NUCLEOTIDE SEQUENCE</scope>
    <source>
        <tissue evidence="1">Whole organism</tissue>
    </source>
</reference>
<evidence type="ECO:0000313" key="1">
    <source>
        <dbReference type="EMBL" id="CDW43669.1"/>
    </source>
</evidence>
<organism evidence="1">
    <name type="scientific">Lepeophtheirus salmonis</name>
    <name type="common">Salmon louse</name>
    <name type="synonym">Caligus salmonis</name>
    <dbReference type="NCBI Taxonomy" id="72036"/>
    <lineage>
        <taxon>Eukaryota</taxon>
        <taxon>Metazoa</taxon>
        <taxon>Ecdysozoa</taxon>
        <taxon>Arthropoda</taxon>
        <taxon>Crustacea</taxon>
        <taxon>Multicrustacea</taxon>
        <taxon>Hexanauplia</taxon>
        <taxon>Copepoda</taxon>
        <taxon>Siphonostomatoida</taxon>
        <taxon>Caligidae</taxon>
        <taxon>Lepeophtheirus</taxon>
    </lineage>
</organism>
<sequence length="121" mass="14118">MTCLKFNKFAISILSRLKWMEQGYYELQKNTKSDRFNPKTNALQPLLCASEPGGRLRRLLSLCSSRNQLFRMLPKLSMSIIGQENLQGKLMIFLRAKTHSRLPESKGHRKFFFYSCILLVD</sequence>
<proteinExistence type="predicted"/>
<name>A0A0K2UZH2_LEPSM</name>
<accession>A0A0K2UZH2</accession>